<evidence type="ECO:0000313" key="1">
    <source>
        <dbReference type="EMBL" id="AIR07286.1"/>
    </source>
</evidence>
<gene>
    <name evidence="1" type="ORF">JT31_22520</name>
</gene>
<name>A0A089Q7K3_9ENTR</name>
<evidence type="ECO:0000313" key="2">
    <source>
        <dbReference type="Proteomes" id="UP000029481"/>
    </source>
</evidence>
<dbReference type="EMBL" id="CP009451">
    <property type="protein sequence ID" value="AIR07286.1"/>
    <property type="molecule type" value="Genomic_DNA"/>
</dbReference>
<dbReference type="OrthoDB" id="6518149at2"/>
<dbReference type="Proteomes" id="UP000029481">
    <property type="component" value="Chromosome"/>
</dbReference>
<sequence length="226" mass="26382">MRTIIINELPEDLHRLAVIKSSERTRHQQMTVALERTLNRCSEIHAEYELQTVRLRESCERQAFQTGFELFFSQLVTLLDEYQRQQQKRQEVFRQQIATALNQSLHDPMIVERIIHHLQEQCGHQKALRIIIPRAVKLPDGADISNYLYTDDNHITVQNDMDAVRFPSETLCRTWLQQADEKTAGFNETINNLTPDMLRNLAGKLIAMSHRMPSETVNSDKDENNE</sequence>
<keyword evidence="2" id="KW-1185">Reference proteome</keyword>
<reference evidence="1 2" key="1">
    <citation type="submission" date="2014-09" db="EMBL/GenBank/DDBJ databases">
        <title>Cedecea neteri SSMD04 Genome Sequencing.</title>
        <authorList>
            <person name="Tan J.-Y."/>
        </authorList>
    </citation>
    <scope>NUCLEOTIDE SEQUENCE [LARGE SCALE GENOMIC DNA]</scope>
    <source>
        <strain evidence="1 2">SSMD04</strain>
    </source>
</reference>
<dbReference type="AlphaFoldDB" id="A0A089Q7K3"/>
<accession>A0A089Q7K3</accession>
<organism evidence="1 2">
    <name type="scientific">Cedecea neteri</name>
    <dbReference type="NCBI Taxonomy" id="158822"/>
    <lineage>
        <taxon>Bacteria</taxon>
        <taxon>Pseudomonadati</taxon>
        <taxon>Pseudomonadota</taxon>
        <taxon>Gammaproteobacteria</taxon>
        <taxon>Enterobacterales</taxon>
        <taxon>Enterobacteriaceae</taxon>
        <taxon>Cedecea</taxon>
    </lineage>
</organism>
<dbReference type="RefSeq" id="WP_038482283.1">
    <property type="nucleotide sequence ID" value="NZ_CP009451.1"/>
</dbReference>
<protein>
    <submittedName>
        <fullName evidence="1">Type III secretion protein</fullName>
    </submittedName>
</protein>
<proteinExistence type="predicted"/>
<dbReference type="KEGG" id="cnt:JT31_22520"/>